<sequence length="356" mass="40439">MFGRDLAYPEDFPSTRIPLGRRAGAKLPLIRQGDFPKENAPKEGATDSLRISVCADDHLWKFDSILSAEEWFFDSKALKAELKDKDMDRYLRVRDKATLLAHLAKFDAWGLKARFSTNNDDCSKVAVGFSHPAVPAYSLPKQDQISVVPKDNPYLNFFQSPKATQEDRFNPQWVASLIWGLEQFEKSSLPEDTPRWEHFRFDLETISNTTAEIKNIEYNEDMTQLSPEDQNILFNADHSPVFLIGQTPGAVNKPEYAYSKPVTKAVHLDDLSQTAFTTRGLNNPTSIKAGDEPFEFAKFFNVNPGLKEGYRDLLGKNKMTLIYLKGAEKAKYDKTSTMLDEAWTIFANSRFDQAKV</sequence>
<dbReference type="Proteomes" id="UP001230649">
    <property type="component" value="Unassembled WGS sequence"/>
</dbReference>
<evidence type="ECO:0000313" key="1">
    <source>
        <dbReference type="EMBL" id="KAJ9111338.1"/>
    </source>
</evidence>
<proteinExistence type="predicted"/>
<comment type="caution">
    <text evidence="1">The sequence shown here is derived from an EMBL/GenBank/DDBJ whole genome shotgun (WGS) entry which is preliminary data.</text>
</comment>
<evidence type="ECO:0000313" key="2">
    <source>
        <dbReference type="Proteomes" id="UP001230649"/>
    </source>
</evidence>
<keyword evidence="2" id="KW-1185">Reference proteome</keyword>
<gene>
    <name evidence="1" type="ORF">QFC20_002629</name>
</gene>
<reference evidence="1" key="1">
    <citation type="submission" date="2023-04" db="EMBL/GenBank/DDBJ databases">
        <title>Draft Genome sequencing of Naganishia species isolated from polar environments using Oxford Nanopore Technology.</title>
        <authorList>
            <person name="Leo P."/>
            <person name="Venkateswaran K."/>
        </authorList>
    </citation>
    <scope>NUCLEOTIDE SEQUENCE</scope>
    <source>
        <strain evidence="1">MNA-CCFEE 5262</strain>
    </source>
</reference>
<organism evidence="1 2">
    <name type="scientific">Naganishia adeliensis</name>
    <dbReference type="NCBI Taxonomy" id="92952"/>
    <lineage>
        <taxon>Eukaryota</taxon>
        <taxon>Fungi</taxon>
        <taxon>Dikarya</taxon>
        <taxon>Basidiomycota</taxon>
        <taxon>Agaricomycotina</taxon>
        <taxon>Tremellomycetes</taxon>
        <taxon>Filobasidiales</taxon>
        <taxon>Filobasidiaceae</taxon>
        <taxon>Naganishia</taxon>
    </lineage>
</organism>
<name>A0ACC2WHU5_9TREE</name>
<protein>
    <submittedName>
        <fullName evidence="1">Uncharacterized protein</fullName>
    </submittedName>
</protein>
<accession>A0ACC2WHU5</accession>
<dbReference type="EMBL" id="JASBWS010000019">
    <property type="protein sequence ID" value="KAJ9111338.1"/>
    <property type="molecule type" value="Genomic_DNA"/>
</dbReference>